<evidence type="ECO:0000313" key="1">
    <source>
        <dbReference type="EMBL" id="NYD52814.1"/>
    </source>
</evidence>
<reference evidence="1 2" key="1">
    <citation type="submission" date="2020-07" db="EMBL/GenBank/DDBJ databases">
        <title>Sequencing the genomes of 1000 actinobacteria strains.</title>
        <authorList>
            <person name="Klenk H.-P."/>
        </authorList>
    </citation>
    <scope>NUCLEOTIDE SEQUENCE [LARGE SCALE GENOMIC DNA]</scope>
    <source>
        <strain evidence="1 2">DSM 40398</strain>
    </source>
</reference>
<proteinExistence type="predicted"/>
<organism evidence="1 2">
    <name type="scientific">Actinomadura luteofluorescens</name>
    <dbReference type="NCBI Taxonomy" id="46163"/>
    <lineage>
        <taxon>Bacteria</taxon>
        <taxon>Bacillati</taxon>
        <taxon>Actinomycetota</taxon>
        <taxon>Actinomycetes</taxon>
        <taxon>Streptosporangiales</taxon>
        <taxon>Thermomonosporaceae</taxon>
        <taxon>Actinomadura</taxon>
    </lineage>
</organism>
<protein>
    <submittedName>
        <fullName evidence="1">Uncharacterized protein</fullName>
    </submittedName>
</protein>
<comment type="caution">
    <text evidence="1">The sequence shown here is derived from an EMBL/GenBank/DDBJ whole genome shotgun (WGS) entry which is preliminary data.</text>
</comment>
<name>A0A7Y9ERW5_9ACTN</name>
<dbReference type="Proteomes" id="UP000529783">
    <property type="component" value="Unassembled WGS sequence"/>
</dbReference>
<dbReference type="RefSeq" id="WP_179848963.1">
    <property type="nucleotide sequence ID" value="NZ_JACCBA010000001.1"/>
</dbReference>
<accession>A0A7Y9ERW5</accession>
<keyword evidence="2" id="KW-1185">Reference proteome</keyword>
<gene>
    <name evidence="1" type="ORF">BJY14_008797</name>
</gene>
<evidence type="ECO:0000313" key="2">
    <source>
        <dbReference type="Proteomes" id="UP000529783"/>
    </source>
</evidence>
<dbReference type="EMBL" id="JACCBA010000001">
    <property type="protein sequence ID" value="NYD52814.1"/>
    <property type="molecule type" value="Genomic_DNA"/>
</dbReference>
<dbReference type="AlphaFoldDB" id="A0A7Y9ERW5"/>
<sequence>MIVSELEPIGLLDFLELGLGEARCDLDAASPGKAPRGFASEPASLLVDHHGELTLRRQGTELEKSLESLQELHHVAPKTIRRSLDSARACELPEHLR</sequence>